<evidence type="ECO:0000256" key="2">
    <source>
        <dbReference type="ARBA" id="ARBA00022649"/>
    </source>
</evidence>
<comment type="similarity">
    <text evidence="1">Belongs to the RelE toxin family.</text>
</comment>
<dbReference type="Proteomes" id="UP000193711">
    <property type="component" value="Unassembled WGS sequence"/>
</dbReference>
<dbReference type="OrthoDB" id="5326046at2"/>
<dbReference type="PANTHER" id="PTHR35601">
    <property type="entry name" value="TOXIN RELE"/>
    <property type="match status" value="1"/>
</dbReference>
<dbReference type="STRING" id="1891671.SAMN06295885_2909"/>
<dbReference type="Pfam" id="PF05016">
    <property type="entry name" value="ParE_toxin"/>
    <property type="match status" value="1"/>
</dbReference>
<dbReference type="EMBL" id="FXBM01000002">
    <property type="protein sequence ID" value="SMH47171.1"/>
    <property type="molecule type" value="Genomic_DNA"/>
</dbReference>
<dbReference type="SUPFAM" id="SSF143011">
    <property type="entry name" value="RelE-like"/>
    <property type="match status" value="1"/>
</dbReference>
<keyword evidence="2" id="KW-1277">Toxin-antitoxin system</keyword>
<protein>
    <submittedName>
        <fullName evidence="3">mRNA interferase RelE/StbE</fullName>
    </submittedName>
</protein>
<keyword evidence="4" id="KW-1185">Reference proteome</keyword>
<dbReference type="InterPro" id="IPR007712">
    <property type="entry name" value="RelE/ParE_toxin"/>
</dbReference>
<dbReference type="AlphaFoldDB" id="A0A1X7P861"/>
<name>A0A1X7P861_9MICO</name>
<dbReference type="InterPro" id="IPR035093">
    <property type="entry name" value="RelE/ParE_toxin_dom_sf"/>
</dbReference>
<dbReference type="Gene3D" id="3.30.2310.20">
    <property type="entry name" value="RelE-like"/>
    <property type="match status" value="1"/>
</dbReference>
<proteinExistence type="inferred from homology"/>
<dbReference type="PANTHER" id="PTHR35601:SF1">
    <property type="entry name" value="TOXIN RELE"/>
    <property type="match status" value="1"/>
</dbReference>
<evidence type="ECO:0000256" key="1">
    <source>
        <dbReference type="ARBA" id="ARBA00006226"/>
    </source>
</evidence>
<evidence type="ECO:0000313" key="3">
    <source>
        <dbReference type="EMBL" id="SMH47171.1"/>
    </source>
</evidence>
<accession>A0A1X7P861</accession>
<gene>
    <name evidence="3" type="ORF">SAMN06295885_2909</name>
</gene>
<evidence type="ECO:0000313" key="4">
    <source>
        <dbReference type="Proteomes" id="UP000193711"/>
    </source>
</evidence>
<reference evidence="4" key="1">
    <citation type="submission" date="2017-04" db="EMBL/GenBank/DDBJ databases">
        <authorList>
            <person name="Varghese N."/>
            <person name="Submissions S."/>
        </authorList>
    </citation>
    <scope>NUCLEOTIDE SEQUENCE [LARGE SCALE GENOMIC DNA]</scope>
    <source>
        <strain evidence="4">VKM Ac-2121</strain>
    </source>
</reference>
<sequence>MSYSIVYSRAAAKAFRGIHPNDQRSIKAAVEGLTVEPRPPGAIQLVGGGGEYRVRVGDYRIVYDIQDGELVILVLRVAHRREVYR</sequence>
<dbReference type="RefSeq" id="WP_085477230.1">
    <property type="nucleotide sequence ID" value="NZ_FXBM01000002.1"/>
</dbReference>
<organism evidence="3 4">
    <name type="scientific">Rathayibacter oskolensis</name>
    <dbReference type="NCBI Taxonomy" id="1891671"/>
    <lineage>
        <taxon>Bacteria</taxon>
        <taxon>Bacillati</taxon>
        <taxon>Actinomycetota</taxon>
        <taxon>Actinomycetes</taxon>
        <taxon>Micrococcales</taxon>
        <taxon>Microbacteriaceae</taxon>
        <taxon>Rathayibacter</taxon>
    </lineage>
</organism>